<dbReference type="EMBL" id="JAXUIC010000009">
    <property type="protein sequence ID" value="KAK4573784.1"/>
    <property type="molecule type" value="Genomic_DNA"/>
</dbReference>
<evidence type="ECO:0000313" key="3">
    <source>
        <dbReference type="EMBL" id="KAK4573782.1"/>
    </source>
</evidence>
<comment type="caution">
    <text evidence="3">The sequence shown here is derived from an EMBL/GenBank/DDBJ whole genome shotgun (WGS) entry which is preliminary data.</text>
</comment>
<dbReference type="AlphaFoldDB" id="A0AAN7IIV9"/>
<feature type="region of interest" description="Disordered" evidence="1">
    <location>
        <begin position="41"/>
        <end position="70"/>
    </location>
</feature>
<dbReference type="Proteomes" id="UP001324115">
    <property type="component" value="Unassembled WGS sequence"/>
</dbReference>
<keyword evidence="2" id="KW-0472">Membrane</keyword>
<evidence type="ECO:0000313" key="4">
    <source>
        <dbReference type="Proteomes" id="UP001324115"/>
    </source>
</evidence>
<organism evidence="3 4">
    <name type="scientific">Quercus rubra</name>
    <name type="common">Northern red oak</name>
    <name type="synonym">Quercus borealis</name>
    <dbReference type="NCBI Taxonomy" id="3512"/>
    <lineage>
        <taxon>Eukaryota</taxon>
        <taxon>Viridiplantae</taxon>
        <taxon>Streptophyta</taxon>
        <taxon>Embryophyta</taxon>
        <taxon>Tracheophyta</taxon>
        <taxon>Spermatophyta</taxon>
        <taxon>Magnoliopsida</taxon>
        <taxon>eudicotyledons</taxon>
        <taxon>Gunneridae</taxon>
        <taxon>Pentapetalae</taxon>
        <taxon>rosids</taxon>
        <taxon>fabids</taxon>
        <taxon>Fagales</taxon>
        <taxon>Fagaceae</taxon>
        <taxon>Quercus</taxon>
    </lineage>
</organism>
<sequence length="120" mass="13515">MQNEESVTTELLDQSGKERPYTLRNRGNMCPLCRAPVNDGETFNEGGSGSSWRDNGGGSGPRGPSTPSNKDENNLLSQFLAKPRNLFLLFLLVFVLLFFLFLFLFLCLFVFVFYFKGCRG</sequence>
<feature type="transmembrane region" description="Helical" evidence="2">
    <location>
        <begin position="86"/>
        <end position="115"/>
    </location>
</feature>
<dbReference type="EMBL" id="JAXUIC010000009">
    <property type="protein sequence ID" value="KAK4573783.1"/>
    <property type="molecule type" value="Genomic_DNA"/>
</dbReference>
<name>A0AAN7IIV9_QUERU</name>
<keyword evidence="2" id="KW-1133">Transmembrane helix</keyword>
<protein>
    <submittedName>
        <fullName evidence="3">Uncharacterized protein</fullName>
    </submittedName>
</protein>
<evidence type="ECO:0000256" key="1">
    <source>
        <dbReference type="SAM" id="MobiDB-lite"/>
    </source>
</evidence>
<gene>
    <name evidence="3" type="ORF">RGQ29_031647</name>
</gene>
<accession>A0AAN7IIV9</accession>
<reference evidence="3 4" key="1">
    <citation type="journal article" date="2023" name="G3 (Bethesda)">
        <title>A haplotype-resolved chromosome-scale genome for Quercus rubra L. provides insights into the genetics of adaptive traits for red oak species.</title>
        <authorList>
            <person name="Kapoor B."/>
            <person name="Jenkins J."/>
            <person name="Schmutz J."/>
            <person name="Zhebentyayeva T."/>
            <person name="Kuelheim C."/>
            <person name="Coggeshall M."/>
            <person name="Heim C."/>
            <person name="Lasky J.R."/>
            <person name="Leites L."/>
            <person name="Islam-Faridi N."/>
            <person name="Romero-Severson J."/>
            <person name="DeLeo V.L."/>
            <person name="Lucas S.M."/>
            <person name="Lazic D."/>
            <person name="Gailing O."/>
            <person name="Carlson J."/>
            <person name="Staton M."/>
        </authorList>
    </citation>
    <scope>NUCLEOTIDE SEQUENCE [LARGE SCALE GENOMIC DNA]</scope>
    <source>
        <strain evidence="3">Pseudo-F2</strain>
    </source>
</reference>
<proteinExistence type="predicted"/>
<dbReference type="EMBL" id="JAXUIC010000009">
    <property type="protein sequence ID" value="KAK4573782.1"/>
    <property type="molecule type" value="Genomic_DNA"/>
</dbReference>
<keyword evidence="4" id="KW-1185">Reference proteome</keyword>
<keyword evidence="2" id="KW-0812">Transmembrane</keyword>
<feature type="compositionally biased region" description="Polar residues" evidence="1">
    <location>
        <begin position="1"/>
        <end position="12"/>
    </location>
</feature>
<evidence type="ECO:0000256" key="2">
    <source>
        <dbReference type="SAM" id="Phobius"/>
    </source>
</evidence>
<feature type="region of interest" description="Disordered" evidence="1">
    <location>
        <begin position="1"/>
        <end position="29"/>
    </location>
</feature>